<evidence type="ECO:0000256" key="1">
    <source>
        <dbReference type="PROSITE-ProRule" id="PRU00047"/>
    </source>
</evidence>
<dbReference type="InterPro" id="IPR001878">
    <property type="entry name" value="Znf_CCHC"/>
</dbReference>
<dbReference type="PROSITE" id="PS50158">
    <property type="entry name" value="ZF_CCHC"/>
    <property type="match status" value="2"/>
</dbReference>
<sequence>MGMPKLSDGSRAMVAAEVSRWNVSSIGEIELDDEASQRCKVCHSLGHTSFSPHCLGYDQGKPCYNCGQFGHLHADCLDPRIVQLPPPKNGCRRCGGAHRPAECQLPWCNKCKTTAHAGSSCPNILCHRCKEQGHRADACPQRPPCAKCGSKAHTTNKCSVTFNRQYALTRQDDLAAAELLRIETKFHKQQFPEEHIDDDFFTRDAAADDHATKYPDTLHGWGTTDSAEPVNRW</sequence>
<dbReference type="SUPFAM" id="SSF57756">
    <property type="entry name" value="Retrovirus zinc finger-like domains"/>
    <property type="match status" value="2"/>
</dbReference>
<reference evidence="4" key="2">
    <citation type="submission" date="2015-01" db="EMBL/GenBank/DDBJ databases">
        <title>Evolutionary Origins and Diversification of the Mycorrhizal Mutualists.</title>
        <authorList>
            <consortium name="DOE Joint Genome Institute"/>
            <consortium name="Mycorrhizal Genomics Consortium"/>
            <person name="Kohler A."/>
            <person name="Kuo A."/>
            <person name="Nagy L.G."/>
            <person name="Floudas D."/>
            <person name="Copeland A."/>
            <person name="Barry K.W."/>
            <person name="Cichocki N."/>
            <person name="Veneault-Fourrey C."/>
            <person name="LaButti K."/>
            <person name="Lindquist E.A."/>
            <person name="Lipzen A."/>
            <person name="Lundell T."/>
            <person name="Morin E."/>
            <person name="Murat C."/>
            <person name="Riley R."/>
            <person name="Ohm R."/>
            <person name="Sun H."/>
            <person name="Tunlid A."/>
            <person name="Henrissat B."/>
            <person name="Grigoriev I.V."/>
            <person name="Hibbett D.S."/>
            <person name="Martin F."/>
        </authorList>
    </citation>
    <scope>NUCLEOTIDE SEQUENCE [LARGE SCALE GENOMIC DNA]</scope>
    <source>
        <strain evidence="4">Zn</strain>
    </source>
</reference>
<dbReference type="SMART" id="SM00343">
    <property type="entry name" value="ZnF_C2HC"/>
    <property type="match status" value="5"/>
</dbReference>
<dbReference type="EMBL" id="KN832901">
    <property type="protein sequence ID" value="KIM93031.1"/>
    <property type="molecule type" value="Genomic_DNA"/>
</dbReference>
<dbReference type="Gene3D" id="4.10.60.10">
    <property type="entry name" value="Zinc finger, CCHC-type"/>
    <property type="match status" value="2"/>
</dbReference>
<dbReference type="Pfam" id="PF00098">
    <property type="entry name" value="zf-CCHC"/>
    <property type="match status" value="2"/>
</dbReference>
<accession>A0A0C3GRC2</accession>
<dbReference type="STRING" id="913774.A0A0C3GRC2"/>
<evidence type="ECO:0000313" key="3">
    <source>
        <dbReference type="EMBL" id="KIM93031.1"/>
    </source>
</evidence>
<keyword evidence="4" id="KW-1185">Reference proteome</keyword>
<evidence type="ECO:0000313" key="4">
    <source>
        <dbReference type="Proteomes" id="UP000054321"/>
    </source>
</evidence>
<dbReference type="InterPro" id="IPR036875">
    <property type="entry name" value="Znf_CCHC_sf"/>
</dbReference>
<keyword evidence="1" id="KW-0863">Zinc-finger</keyword>
<dbReference type="Proteomes" id="UP000054321">
    <property type="component" value="Unassembled WGS sequence"/>
</dbReference>
<dbReference type="GO" id="GO:0003676">
    <property type="term" value="F:nucleic acid binding"/>
    <property type="evidence" value="ECO:0007669"/>
    <property type="project" value="InterPro"/>
</dbReference>
<reference evidence="3 4" key="1">
    <citation type="submission" date="2014-04" db="EMBL/GenBank/DDBJ databases">
        <authorList>
            <consortium name="DOE Joint Genome Institute"/>
            <person name="Kuo A."/>
            <person name="Martino E."/>
            <person name="Perotto S."/>
            <person name="Kohler A."/>
            <person name="Nagy L.G."/>
            <person name="Floudas D."/>
            <person name="Copeland A."/>
            <person name="Barry K.W."/>
            <person name="Cichocki N."/>
            <person name="Veneault-Fourrey C."/>
            <person name="LaButti K."/>
            <person name="Lindquist E.A."/>
            <person name="Lipzen A."/>
            <person name="Lundell T."/>
            <person name="Morin E."/>
            <person name="Murat C."/>
            <person name="Sun H."/>
            <person name="Tunlid A."/>
            <person name="Henrissat B."/>
            <person name="Grigoriev I.V."/>
            <person name="Hibbett D.S."/>
            <person name="Martin F."/>
            <person name="Nordberg H.P."/>
            <person name="Cantor M.N."/>
            <person name="Hua S.X."/>
        </authorList>
    </citation>
    <scope>NUCLEOTIDE SEQUENCE [LARGE SCALE GENOMIC DNA]</scope>
    <source>
        <strain evidence="3 4">Zn</strain>
    </source>
</reference>
<protein>
    <recommendedName>
        <fullName evidence="2">CCHC-type domain-containing protein</fullName>
    </recommendedName>
</protein>
<feature type="domain" description="CCHC-type" evidence="2">
    <location>
        <begin position="126"/>
        <end position="141"/>
    </location>
</feature>
<keyword evidence="1" id="KW-0479">Metal-binding</keyword>
<dbReference type="HOGENOM" id="CLU_1190214_0_0_1"/>
<evidence type="ECO:0000259" key="2">
    <source>
        <dbReference type="PROSITE" id="PS50158"/>
    </source>
</evidence>
<gene>
    <name evidence="3" type="ORF">OIDMADRAFT_149871</name>
</gene>
<dbReference type="AlphaFoldDB" id="A0A0C3GRC2"/>
<feature type="domain" description="CCHC-type" evidence="2">
    <location>
        <begin position="63"/>
        <end position="76"/>
    </location>
</feature>
<proteinExistence type="predicted"/>
<dbReference type="InParanoid" id="A0A0C3GRC2"/>
<dbReference type="GO" id="GO:0008270">
    <property type="term" value="F:zinc ion binding"/>
    <property type="evidence" value="ECO:0007669"/>
    <property type="project" value="UniProtKB-KW"/>
</dbReference>
<organism evidence="3 4">
    <name type="scientific">Oidiodendron maius (strain Zn)</name>
    <dbReference type="NCBI Taxonomy" id="913774"/>
    <lineage>
        <taxon>Eukaryota</taxon>
        <taxon>Fungi</taxon>
        <taxon>Dikarya</taxon>
        <taxon>Ascomycota</taxon>
        <taxon>Pezizomycotina</taxon>
        <taxon>Leotiomycetes</taxon>
        <taxon>Leotiomycetes incertae sedis</taxon>
        <taxon>Myxotrichaceae</taxon>
        <taxon>Oidiodendron</taxon>
    </lineage>
</organism>
<name>A0A0C3GRC2_OIDMZ</name>
<dbReference type="OrthoDB" id="8026949at2759"/>
<keyword evidence="1" id="KW-0862">Zinc</keyword>